<dbReference type="EMBL" id="RRCN01000001">
    <property type="protein sequence ID" value="RRJ65482.1"/>
    <property type="molecule type" value="Genomic_DNA"/>
</dbReference>
<dbReference type="Pfam" id="PF10006">
    <property type="entry name" value="DUF2249"/>
    <property type="match status" value="2"/>
</dbReference>
<reference evidence="3 4" key="1">
    <citation type="submission" date="2018-11" db="EMBL/GenBank/DDBJ databases">
        <title>Genome sequencing of Paenibacillus sp. KCOM 3021 (= ChDC PVNT-B20).</title>
        <authorList>
            <person name="Kook J.-K."/>
            <person name="Park S.-N."/>
            <person name="Lim Y.K."/>
        </authorList>
    </citation>
    <scope>NUCLEOTIDE SEQUENCE [LARGE SCALE GENOMIC DNA]</scope>
    <source>
        <strain evidence="3 4">KCOM 3021</strain>
    </source>
</reference>
<dbReference type="Proteomes" id="UP000267017">
    <property type="component" value="Unassembled WGS sequence"/>
</dbReference>
<feature type="domain" description="DUF2249" evidence="2">
    <location>
        <begin position="10"/>
        <end position="77"/>
    </location>
</feature>
<evidence type="ECO:0000313" key="4">
    <source>
        <dbReference type="Proteomes" id="UP000267017"/>
    </source>
</evidence>
<proteinExistence type="predicted"/>
<accession>A0A3P3U555</accession>
<dbReference type="SUPFAM" id="SSF64307">
    <property type="entry name" value="SirA-like"/>
    <property type="match status" value="1"/>
</dbReference>
<keyword evidence="4" id="KW-1185">Reference proteome</keyword>
<dbReference type="AlphaFoldDB" id="A0A3P3U555"/>
<dbReference type="InterPro" id="IPR018720">
    <property type="entry name" value="DUF2249"/>
</dbReference>
<evidence type="ECO:0000256" key="1">
    <source>
        <dbReference type="SAM" id="MobiDB-lite"/>
    </source>
</evidence>
<feature type="region of interest" description="Disordered" evidence="1">
    <location>
        <begin position="87"/>
        <end position="139"/>
    </location>
</feature>
<name>A0A3P3U555_9BACL</name>
<sequence length="199" mass="22031">MNRNEAKVVELDVRPYLRKKTEPFQIIMDTVRTLGNNDIFVLHATFKPTPLLGFLKMKGLVGKAVEQGPEHWVTTFVHKSNKSWLEEPVPVTEEKNSNERGGEPATSGPLSEGKTARAEEPPAAGQTPKTIELDNRGLEPPQPMVRTLAALGRCSSGDEVHIHNDRVPVFLIEELNGMGCSYTIEEQPDGSAKVKIRKP</sequence>
<dbReference type="InterPro" id="IPR036868">
    <property type="entry name" value="TusA-like_sf"/>
</dbReference>
<dbReference type="CDD" id="cd00291">
    <property type="entry name" value="SirA_YedF_YeeD"/>
    <property type="match status" value="1"/>
</dbReference>
<evidence type="ECO:0000313" key="3">
    <source>
        <dbReference type="EMBL" id="RRJ65482.1"/>
    </source>
</evidence>
<feature type="compositionally biased region" description="Basic and acidic residues" evidence="1">
    <location>
        <begin position="92"/>
        <end position="102"/>
    </location>
</feature>
<gene>
    <name evidence="3" type="ORF">EHV15_23090</name>
</gene>
<feature type="domain" description="DUF2249" evidence="2">
    <location>
        <begin position="132"/>
        <end position="198"/>
    </location>
</feature>
<evidence type="ECO:0000259" key="2">
    <source>
        <dbReference type="Pfam" id="PF10006"/>
    </source>
</evidence>
<dbReference type="RefSeq" id="WP_128633289.1">
    <property type="nucleotide sequence ID" value="NZ_RRCN01000001.1"/>
</dbReference>
<organism evidence="3 4">
    <name type="scientific">Paenibacillus oralis</name>
    <dbReference type="NCBI Taxonomy" id="2490856"/>
    <lineage>
        <taxon>Bacteria</taxon>
        <taxon>Bacillati</taxon>
        <taxon>Bacillota</taxon>
        <taxon>Bacilli</taxon>
        <taxon>Bacillales</taxon>
        <taxon>Paenibacillaceae</taxon>
        <taxon>Paenibacillus</taxon>
    </lineage>
</organism>
<comment type="caution">
    <text evidence="3">The sequence shown here is derived from an EMBL/GenBank/DDBJ whole genome shotgun (WGS) entry which is preliminary data.</text>
</comment>
<dbReference type="OrthoDB" id="30295at2"/>
<protein>
    <submittedName>
        <fullName evidence="3">DUF2249 domain-containing protein</fullName>
    </submittedName>
</protein>